<dbReference type="InterPro" id="IPR017939">
    <property type="entry name" value="G-Glutamylcylcotransferase"/>
</dbReference>
<dbReference type="Gene3D" id="3.10.490.10">
    <property type="entry name" value="Gamma-glutamyl cyclotransferase-like"/>
    <property type="match status" value="2"/>
</dbReference>
<dbReference type="EMBL" id="JACXAI010000017">
    <property type="protein sequence ID" value="MBD1381367.1"/>
    <property type="molecule type" value="Genomic_DNA"/>
</dbReference>
<dbReference type="PANTHER" id="PTHR12935:SF0">
    <property type="entry name" value="GAMMA-GLUTAMYLCYCLOTRANSFERASE"/>
    <property type="match status" value="1"/>
</dbReference>
<proteinExistence type="predicted"/>
<keyword evidence="4" id="KW-1185">Reference proteome</keyword>
<keyword evidence="1" id="KW-0456">Lyase</keyword>
<dbReference type="InterPro" id="IPR036568">
    <property type="entry name" value="GGCT-like_sf"/>
</dbReference>
<dbReference type="SUPFAM" id="SSF110857">
    <property type="entry name" value="Gamma-glutamyl cyclotransferase-like"/>
    <property type="match status" value="2"/>
</dbReference>
<accession>A0A926NBU3</accession>
<feature type="domain" description="Gamma-glutamylcyclotransferase AIG2-like" evidence="2">
    <location>
        <begin position="5"/>
        <end position="123"/>
    </location>
</feature>
<organism evidence="3 4">
    <name type="scientific">Metabacillus arenae</name>
    <dbReference type="NCBI Taxonomy" id="2771434"/>
    <lineage>
        <taxon>Bacteria</taxon>
        <taxon>Bacillati</taxon>
        <taxon>Bacillota</taxon>
        <taxon>Bacilli</taxon>
        <taxon>Bacillales</taxon>
        <taxon>Bacillaceae</taxon>
        <taxon>Metabacillus</taxon>
    </lineage>
</organism>
<name>A0A926NBU3_9BACI</name>
<sequence length="286" mass="32899">MNHLLFVYGTLRKYQNNHHYIEKSKLVAEQASISGVLVDTKEGYPALTLGKGTVYGEVYQVDKETLKRVDQLEEFKEEMHAHNLYQRKLVKVMTDSGELEALTYYMNEAEVKGLPIISSGDWKENQLIHRNQPFIYYFAFGSCMDVERFQLAKVDHHFTKVIGAGKLKNYSTRFTINHIDGGRADLVEDGGRTEGILYQIPYEAVLYLYEREGVDIGHYRPSFVDIEVDGTLVKDCLTFLVKEKEEESAPPDHYFTEILRGAKGRLSDDYMNLLEKHVERLLGNKG</sequence>
<dbReference type="Proteomes" id="UP000626844">
    <property type="component" value="Unassembled WGS sequence"/>
</dbReference>
<dbReference type="InterPro" id="IPR009288">
    <property type="entry name" value="AIG2-like_dom"/>
</dbReference>
<dbReference type="PANTHER" id="PTHR12935">
    <property type="entry name" value="GAMMA-GLUTAMYLCYCLOTRANSFERASE"/>
    <property type="match status" value="1"/>
</dbReference>
<comment type="caution">
    <text evidence="3">The sequence shown here is derived from an EMBL/GenBank/DDBJ whole genome shotgun (WGS) entry which is preliminary data.</text>
</comment>
<dbReference type="GO" id="GO:0003839">
    <property type="term" value="F:gamma-glutamylcyclotransferase activity"/>
    <property type="evidence" value="ECO:0007669"/>
    <property type="project" value="InterPro"/>
</dbReference>
<evidence type="ECO:0000259" key="2">
    <source>
        <dbReference type="Pfam" id="PF06094"/>
    </source>
</evidence>
<dbReference type="Pfam" id="PF06094">
    <property type="entry name" value="GGACT"/>
    <property type="match status" value="1"/>
</dbReference>
<protein>
    <submittedName>
        <fullName evidence="3">Gamma-glutamylcyclotransferase</fullName>
    </submittedName>
</protein>
<dbReference type="InterPro" id="IPR013024">
    <property type="entry name" value="GGCT-like"/>
</dbReference>
<dbReference type="Pfam" id="PF13772">
    <property type="entry name" value="AIG2_2"/>
    <property type="match status" value="1"/>
</dbReference>
<dbReference type="RefSeq" id="WP_191158960.1">
    <property type="nucleotide sequence ID" value="NZ_JACXAI010000017.1"/>
</dbReference>
<dbReference type="AlphaFoldDB" id="A0A926NBU3"/>
<evidence type="ECO:0000313" key="3">
    <source>
        <dbReference type="EMBL" id="MBD1381367.1"/>
    </source>
</evidence>
<reference evidence="3" key="1">
    <citation type="submission" date="2020-09" db="EMBL/GenBank/DDBJ databases">
        <title>A novel bacterium of genus Bacillus, isolated from South China Sea.</title>
        <authorList>
            <person name="Huang H."/>
            <person name="Mo K."/>
            <person name="Hu Y."/>
        </authorList>
    </citation>
    <scope>NUCLEOTIDE SEQUENCE</scope>
    <source>
        <strain evidence="3">IB182487</strain>
    </source>
</reference>
<gene>
    <name evidence="3" type="ORF">IC621_14090</name>
</gene>
<dbReference type="CDD" id="cd06661">
    <property type="entry name" value="GGCT_like"/>
    <property type="match status" value="2"/>
</dbReference>
<evidence type="ECO:0000256" key="1">
    <source>
        <dbReference type="ARBA" id="ARBA00023239"/>
    </source>
</evidence>
<evidence type="ECO:0000313" key="4">
    <source>
        <dbReference type="Proteomes" id="UP000626844"/>
    </source>
</evidence>